<dbReference type="InterPro" id="IPR007325">
    <property type="entry name" value="KFase/CYL"/>
</dbReference>
<comment type="similarity">
    <text evidence="1">Belongs to the Cyclase 1 superfamily.</text>
</comment>
<evidence type="ECO:0000313" key="2">
    <source>
        <dbReference type="EMBL" id="CAK7212818.1"/>
    </source>
</evidence>
<comment type="caution">
    <text evidence="2">The sequence shown here is derived from an EMBL/GenBank/DDBJ whole genome shotgun (WGS) entry which is preliminary data.</text>
</comment>
<evidence type="ECO:0008006" key="4">
    <source>
        <dbReference type="Google" id="ProtNLM"/>
    </source>
</evidence>
<evidence type="ECO:0000313" key="3">
    <source>
        <dbReference type="Proteomes" id="UP001642482"/>
    </source>
</evidence>
<proteinExistence type="inferred from homology"/>
<sequence>MPDAHADSPAKATAVEVPTFHQLPLDPAHPPHAAWGVWGPADQLGTLNHLTHDRVVAAAKEVCSGVRISLNLPLKQSFLRPEFRPSPVHEVYSIGENMHDDRIHFNTQTSSQWDGFGHCGYATGPFYNGTTADQIQSGRSPIGIEAWSTQGIVGRGVLIDFAAYAQKHNLTDYDAAARSEISLQQIHAVARECQITFQPGDILVLRTGFVEACWSKSFDEQEVISQQSPGQFPGVSNSTGILEWLWDSQFAAVCSDNPSFEAWPPKGLKLHEVLLAGFGMPIGELFDLEALSAYCASSKRYTFMLASSPLNLEGGVASPPNALAIF</sequence>
<dbReference type="Gene3D" id="3.50.30.50">
    <property type="entry name" value="Putative cyclase"/>
    <property type="match status" value="1"/>
</dbReference>
<dbReference type="PANTHER" id="PTHR34861">
    <property type="match status" value="1"/>
</dbReference>
<keyword evidence="3" id="KW-1185">Reference proteome</keyword>
<reference evidence="2 3" key="1">
    <citation type="submission" date="2024-01" db="EMBL/GenBank/DDBJ databases">
        <authorList>
            <person name="Allen C."/>
            <person name="Tagirdzhanova G."/>
        </authorList>
    </citation>
    <scope>NUCLEOTIDE SEQUENCE [LARGE SCALE GENOMIC DNA]</scope>
</reference>
<dbReference type="PANTHER" id="PTHR34861:SF11">
    <property type="entry name" value="CYCLASE"/>
    <property type="match status" value="1"/>
</dbReference>
<name>A0ABP0AZU1_9PEZI</name>
<gene>
    <name evidence="2" type="ORF">SEUCBS140593_001636</name>
</gene>
<accession>A0ABP0AZU1</accession>
<dbReference type="SUPFAM" id="SSF102198">
    <property type="entry name" value="Putative cyclase"/>
    <property type="match status" value="1"/>
</dbReference>
<protein>
    <recommendedName>
        <fullName evidence="4">Cyclase</fullName>
    </recommendedName>
</protein>
<dbReference type="Proteomes" id="UP001642482">
    <property type="component" value="Unassembled WGS sequence"/>
</dbReference>
<dbReference type="EMBL" id="CAWUHD010000010">
    <property type="protein sequence ID" value="CAK7212818.1"/>
    <property type="molecule type" value="Genomic_DNA"/>
</dbReference>
<dbReference type="InterPro" id="IPR037175">
    <property type="entry name" value="KFase_sf"/>
</dbReference>
<dbReference type="Pfam" id="PF04199">
    <property type="entry name" value="Cyclase"/>
    <property type="match status" value="1"/>
</dbReference>
<evidence type="ECO:0000256" key="1">
    <source>
        <dbReference type="ARBA" id="ARBA00007865"/>
    </source>
</evidence>
<organism evidence="2 3">
    <name type="scientific">Sporothrix eucalyptigena</name>
    <dbReference type="NCBI Taxonomy" id="1812306"/>
    <lineage>
        <taxon>Eukaryota</taxon>
        <taxon>Fungi</taxon>
        <taxon>Dikarya</taxon>
        <taxon>Ascomycota</taxon>
        <taxon>Pezizomycotina</taxon>
        <taxon>Sordariomycetes</taxon>
        <taxon>Sordariomycetidae</taxon>
        <taxon>Ophiostomatales</taxon>
        <taxon>Ophiostomataceae</taxon>
        <taxon>Sporothrix</taxon>
    </lineage>
</organism>